<dbReference type="EMBL" id="CP038631">
    <property type="protein sequence ID" value="QCC45806.1"/>
    <property type="molecule type" value="Genomic_DNA"/>
</dbReference>
<dbReference type="Proteomes" id="UP000296216">
    <property type="component" value="Chromosome"/>
</dbReference>
<dbReference type="EMBL" id="VRYN01000001">
    <property type="protein sequence ID" value="TYO82064.1"/>
    <property type="molecule type" value="Genomic_DNA"/>
</dbReference>
<dbReference type="Pfam" id="PF26293">
    <property type="entry name" value="DUF7855_C"/>
    <property type="match status" value="1"/>
</dbReference>
<organism evidence="4 6">
    <name type="scientific">Halobacterium salinarum (strain ATCC 33171 / DSM 3754 / JCM 8978 / NBRC 102687 / NCIMB 764 / 91-R6)</name>
    <dbReference type="NCBI Taxonomy" id="2597657"/>
    <lineage>
        <taxon>Archaea</taxon>
        <taxon>Methanobacteriati</taxon>
        <taxon>Methanobacteriota</taxon>
        <taxon>Stenosarchaea group</taxon>
        <taxon>Halobacteria</taxon>
        <taxon>Halobacteriales</taxon>
        <taxon>Halobacteriaceae</taxon>
        <taxon>Halobacterium</taxon>
    </lineage>
</organism>
<name>A0A4D6GXD9_HALS9</name>
<evidence type="ECO:0000313" key="5">
    <source>
        <dbReference type="EMBL" id="TYO82064.1"/>
    </source>
</evidence>
<reference evidence="4" key="3">
    <citation type="journal article" name="MicrobiologyOpen">
        <title>Whole-genome comparison between the type strain of Halobacterium salinarum (DSM 3754(T)) and the laboratory strains R1 and NRC-1.</title>
        <authorList>
            <person name="Pfeiffer F."/>
            <person name="Losensky G."/>
            <person name="Marchfelder A."/>
            <person name="Habermann B."/>
            <person name="Dyall-Smith M."/>
        </authorList>
    </citation>
    <scope>NUCLEOTIDE SEQUENCE</scope>
    <source>
        <strain evidence="4">91-R6</strain>
    </source>
</reference>
<evidence type="ECO:0000313" key="6">
    <source>
        <dbReference type="Proteomes" id="UP000296216"/>
    </source>
</evidence>
<gene>
    <name evidence="5" type="ORF">APQ99_00582</name>
    <name evidence="4" type="ORF">HBSAL_10820</name>
</gene>
<dbReference type="AlphaFoldDB" id="A0A4D6GXD9"/>
<evidence type="ECO:0000259" key="3">
    <source>
        <dbReference type="Pfam" id="PF26293"/>
    </source>
</evidence>
<protein>
    <submittedName>
        <fullName evidence="4">Uncharacterized protein</fullName>
    </submittedName>
</protein>
<reference evidence="4 6" key="1">
    <citation type="journal article" date="2019" name="Microbiol. Resour. Announc.">
        <title>The Genome Sequence of the Halobacterium salinarum Type Strain Is Closely Related to That of Laboratory Strains NRC-1 and R1.</title>
        <authorList>
            <person name="Pfeiffer F."/>
            <person name="Marchfelder A."/>
            <person name="Habermann B."/>
            <person name="Dyall-Smith M.L."/>
        </authorList>
    </citation>
    <scope>NUCLEOTIDE SEQUENCE [LARGE SCALE GENOMIC DNA]</scope>
    <source>
        <strain evidence="4">91-R6</strain>
        <strain evidence="6">ATCC 33171 / DSM 3754 / JCM 8978 / NBRC 102687 / NCIMB 764 / 91-R6</strain>
    </source>
</reference>
<evidence type="ECO:0000259" key="2">
    <source>
        <dbReference type="Pfam" id="PF25253"/>
    </source>
</evidence>
<proteinExistence type="predicted"/>
<evidence type="ECO:0000313" key="7">
    <source>
        <dbReference type="Proteomes" id="UP000323075"/>
    </source>
</evidence>
<evidence type="ECO:0000256" key="1">
    <source>
        <dbReference type="SAM" id="MobiDB-lite"/>
    </source>
</evidence>
<feature type="domain" description="DUF7855" evidence="2">
    <location>
        <begin position="1"/>
        <end position="64"/>
    </location>
</feature>
<feature type="region of interest" description="Disordered" evidence="1">
    <location>
        <begin position="80"/>
        <end position="112"/>
    </location>
</feature>
<reference evidence="5 7" key="2">
    <citation type="submission" date="2019-07" db="EMBL/GenBank/DDBJ databases">
        <title>Genomic Encyclopedia of Archaeal and Bacterial Type Strains, Phase II (KMG-II): from individual species to whole genera.</title>
        <authorList>
            <person name="Goeker M."/>
        </authorList>
    </citation>
    <scope>NUCLEOTIDE SEQUENCE [LARGE SCALE GENOMIC DNA]</scope>
    <source>
        <strain evidence="5 7">DSM 3754</strain>
    </source>
</reference>
<feature type="domain" description="DUF7855" evidence="3">
    <location>
        <begin position="66"/>
        <end position="109"/>
    </location>
</feature>
<dbReference type="GeneID" id="68694747"/>
<dbReference type="Proteomes" id="UP000323075">
    <property type="component" value="Unassembled WGS sequence"/>
</dbReference>
<dbReference type="Pfam" id="PF25253">
    <property type="entry name" value="DUF7855"/>
    <property type="match status" value="1"/>
</dbReference>
<accession>A0A4D6GXD9</accession>
<dbReference type="InterPro" id="IPR057177">
    <property type="entry name" value="DUF7855_N"/>
</dbReference>
<sequence>MLLAVAYSRAARRQLWNTCDAHPGCVVDRFGRAVLFRETEFSALQVLRLRARHGGHVAVKQTAPFNEFREVPERIRTAAEAYEGRASRSTPYRKFASGTEHPDPEGLRGVPL</sequence>
<dbReference type="RefSeq" id="WP_010903618.1">
    <property type="nucleotide sequence ID" value="NZ_VRYN01000001.1"/>
</dbReference>
<evidence type="ECO:0000313" key="4">
    <source>
        <dbReference type="EMBL" id="QCC45806.1"/>
    </source>
</evidence>
<dbReference type="InterPro" id="IPR058577">
    <property type="entry name" value="DUF7855_C"/>
</dbReference>